<protein>
    <submittedName>
        <fullName evidence="6">Protein dispatched 1</fullName>
    </submittedName>
</protein>
<dbReference type="Proteomes" id="UP001163046">
    <property type="component" value="Unassembled WGS sequence"/>
</dbReference>
<evidence type="ECO:0000256" key="2">
    <source>
        <dbReference type="ARBA" id="ARBA00022692"/>
    </source>
</evidence>
<keyword evidence="2" id="KW-0812">Transmembrane</keyword>
<name>A0A9W9YD28_9CNID</name>
<keyword evidence="4" id="KW-0472">Membrane</keyword>
<comment type="subcellular location">
    <subcellularLocation>
        <location evidence="1">Membrane</location>
        <topology evidence="1">Multi-pass membrane protein</topology>
    </subcellularLocation>
</comment>
<evidence type="ECO:0000256" key="1">
    <source>
        <dbReference type="ARBA" id="ARBA00004141"/>
    </source>
</evidence>
<keyword evidence="7" id="KW-1185">Reference proteome</keyword>
<evidence type="ECO:0000313" key="6">
    <source>
        <dbReference type="EMBL" id="KAJ7333919.1"/>
    </source>
</evidence>
<keyword evidence="3" id="KW-1133">Transmembrane helix</keyword>
<evidence type="ECO:0000256" key="3">
    <source>
        <dbReference type="ARBA" id="ARBA00022989"/>
    </source>
</evidence>
<proteinExistence type="predicted"/>
<dbReference type="InterPro" id="IPR052081">
    <property type="entry name" value="Dispatched_Hh_regulator"/>
</dbReference>
<reference evidence="6" key="1">
    <citation type="submission" date="2023-01" db="EMBL/GenBank/DDBJ databases">
        <title>Genome assembly of the deep-sea coral Lophelia pertusa.</title>
        <authorList>
            <person name="Herrera S."/>
            <person name="Cordes E."/>
        </authorList>
    </citation>
    <scope>NUCLEOTIDE SEQUENCE</scope>
    <source>
        <strain evidence="6">USNM1676648</strain>
        <tissue evidence="6">Polyp</tissue>
    </source>
</reference>
<dbReference type="GO" id="GO:0022857">
    <property type="term" value="F:transmembrane transporter activity"/>
    <property type="evidence" value="ECO:0007669"/>
    <property type="project" value="TreeGrafter"/>
</dbReference>
<dbReference type="GO" id="GO:0016020">
    <property type="term" value="C:membrane"/>
    <property type="evidence" value="ECO:0007669"/>
    <property type="project" value="UniProtKB-SubCell"/>
</dbReference>
<sequence length="242" mass="26859">MISILPSLGAPPLPDFQDPVKGFEPRGTKLSDEIVTLQNFYAKLQDRTILLHHQGGTRKRRSVQRTLEPPLSPVKVYNRMIFLFKATDPKEDLFAANKLKTICAMDSEVLRASSNFTEYCNGIFDDTTGKTQCYSSSSLGNYVALLNDRKSCQDITDRDVSTVKNLLLNCSSYFVKQTLESNCYSPTSGVNGTAGSSCTNVPAECTKYNGVYNIFYYLVDNEMGPSNDMFLKYTVSLPAGSL</sequence>
<evidence type="ECO:0000256" key="4">
    <source>
        <dbReference type="ARBA" id="ARBA00023136"/>
    </source>
</evidence>
<dbReference type="PANTHER" id="PTHR45951:SF3">
    <property type="entry name" value="PROTEIN DISPATCHED"/>
    <property type="match status" value="1"/>
</dbReference>
<accession>A0A9W9YD28</accession>
<dbReference type="EMBL" id="MU827785">
    <property type="protein sequence ID" value="KAJ7333919.1"/>
    <property type="molecule type" value="Genomic_DNA"/>
</dbReference>
<dbReference type="PANTHER" id="PTHR45951">
    <property type="entry name" value="PROTEIN DISPATCHED-RELATED"/>
    <property type="match status" value="1"/>
</dbReference>
<comment type="caution">
    <text evidence="6">The sequence shown here is derived from an EMBL/GenBank/DDBJ whole genome shotgun (WGS) entry which is preliminary data.</text>
</comment>
<dbReference type="AlphaFoldDB" id="A0A9W9YD28"/>
<organism evidence="6 7">
    <name type="scientific">Desmophyllum pertusum</name>
    <dbReference type="NCBI Taxonomy" id="174260"/>
    <lineage>
        <taxon>Eukaryota</taxon>
        <taxon>Metazoa</taxon>
        <taxon>Cnidaria</taxon>
        <taxon>Anthozoa</taxon>
        <taxon>Hexacorallia</taxon>
        <taxon>Scleractinia</taxon>
        <taxon>Caryophylliina</taxon>
        <taxon>Caryophylliidae</taxon>
        <taxon>Desmophyllum</taxon>
    </lineage>
</organism>
<gene>
    <name evidence="6" type="primary">DISP1_10</name>
    <name evidence="6" type="ORF">OS493_016014</name>
</gene>
<evidence type="ECO:0000313" key="7">
    <source>
        <dbReference type="Proteomes" id="UP001163046"/>
    </source>
</evidence>
<dbReference type="GO" id="GO:0007224">
    <property type="term" value="P:smoothened signaling pathway"/>
    <property type="evidence" value="ECO:0007669"/>
    <property type="project" value="TreeGrafter"/>
</dbReference>
<dbReference type="OrthoDB" id="193905at2759"/>
<keyword evidence="5" id="KW-0325">Glycoprotein</keyword>
<evidence type="ECO:0000256" key="5">
    <source>
        <dbReference type="ARBA" id="ARBA00023180"/>
    </source>
</evidence>